<evidence type="ECO:0000313" key="1">
    <source>
        <dbReference type="WBParaSite" id="maker-PairedContig_2992-snap-gene-1.17-mRNA-1"/>
    </source>
</evidence>
<name>A0A1I8ELN7_WUCBA</name>
<proteinExistence type="predicted"/>
<accession>A0A1I8ELN7</accession>
<organism evidence="1">
    <name type="scientific">Wuchereria bancrofti</name>
    <dbReference type="NCBI Taxonomy" id="6293"/>
    <lineage>
        <taxon>Eukaryota</taxon>
        <taxon>Metazoa</taxon>
        <taxon>Ecdysozoa</taxon>
        <taxon>Nematoda</taxon>
        <taxon>Chromadorea</taxon>
        <taxon>Rhabditida</taxon>
        <taxon>Spirurina</taxon>
        <taxon>Spiruromorpha</taxon>
        <taxon>Filarioidea</taxon>
        <taxon>Onchocercidae</taxon>
        <taxon>Wuchereria</taxon>
    </lineage>
</organism>
<dbReference type="WBParaSite" id="maker-PairedContig_2992-snap-gene-1.17-mRNA-1">
    <property type="protein sequence ID" value="maker-PairedContig_2992-snap-gene-1.17-mRNA-1"/>
    <property type="gene ID" value="maker-PairedContig_2992-snap-gene-1.17"/>
</dbReference>
<reference evidence="1" key="1">
    <citation type="submission" date="2016-11" db="UniProtKB">
        <authorList>
            <consortium name="WormBaseParasite"/>
        </authorList>
    </citation>
    <scope>IDENTIFICATION</scope>
    <source>
        <strain evidence="1">pt0022</strain>
    </source>
</reference>
<protein>
    <submittedName>
        <fullName evidence="1">Uncharacterized protein</fullName>
    </submittedName>
</protein>
<dbReference type="AlphaFoldDB" id="A0A1I8ELN7"/>
<sequence>MYSASIKKQLIEIQVLLSRMRNWFIGLLILSASINTHLTRAKTTTAPRLKNDRATTPNLEIDGEFATVLDDAIRLADVETEIQHDSLIPTSDSKMKHELEHNADGGGRTRRSCGGAIVGVGVGADADVDVDVDVVVASDHVATHVPQLQRFCCKTCCQQCNQSCCGCGGCGGGSCGTEGCGSGQRRKKRSIMELLGGHLLRDKRSPKNNRRRATNGVPIKKTFMDHILLNQTFIQMTKKKKKRKKNIE</sequence>